<proteinExistence type="predicted"/>
<feature type="region of interest" description="Disordered" evidence="1">
    <location>
        <begin position="88"/>
        <end position="138"/>
    </location>
</feature>
<dbReference type="EMBL" id="PTIX01000011">
    <property type="protein sequence ID" value="PPK66241.1"/>
    <property type="molecule type" value="Genomic_DNA"/>
</dbReference>
<evidence type="ECO:0000256" key="1">
    <source>
        <dbReference type="SAM" id="MobiDB-lite"/>
    </source>
</evidence>
<gene>
    <name evidence="2" type="ORF">CLV40_111205</name>
</gene>
<dbReference type="Proteomes" id="UP000239203">
    <property type="component" value="Unassembled WGS sequence"/>
</dbReference>
<reference evidence="2 3" key="1">
    <citation type="submission" date="2018-02" db="EMBL/GenBank/DDBJ databases">
        <title>Genomic Encyclopedia of Archaeal and Bacterial Type Strains, Phase II (KMG-II): from individual species to whole genera.</title>
        <authorList>
            <person name="Goeker M."/>
        </authorList>
    </citation>
    <scope>NUCLEOTIDE SEQUENCE [LARGE SCALE GENOMIC DNA]</scope>
    <source>
        <strain evidence="2 3">YU 961-1</strain>
    </source>
</reference>
<dbReference type="OrthoDB" id="3370651at2"/>
<protein>
    <submittedName>
        <fullName evidence="2">Nucleic acid/nucleotide deaminase of polymorphic system toxin</fullName>
    </submittedName>
</protein>
<dbReference type="AlphaFoldDB" id="A0A2S6GM73"/>
<keyword evidence="3" id="KW-1185">Reference proteome</keyword>
<evidence type="ECO:0000313" key="3">
    <source>
        <dbReference type="Proteomes" id="UP000239203"/>
    </source>
</evidence>
<accession>A0A2S6GM73</accession>
<dbReference type="RefSeq" id="WP_104480705.1">
    <property type="nucleotide sequence ID" value="NZ_CP154825.1"/>
</dbReference>
<sequence length="243" mass="26961">MTSPGEDSIAEAARRLARLATTVTDLQSRLRDWYQALDSVDRAVAGLLGQSDRADRINQVTGHAEQCLRDLDTTLDKAAQQLRATADHHLGTTGHPPPSGPDPHLSHSAQRQRLRTGLPPDLPRTRDRTRRQRSAKTHGRWIGLDGEIHTETSGWDDKYYAAVTWFQQADKKVPNTTADVEVKLAVHMRTNRIRHIVLAINNVPCVGDLGCDTLIPRILPAGYTMTVHGANGFHKVYHGKAQK</sequence>
<evidence type="ECO:0000313" key="2">
    <source>
        <dbReference type="EMBL" id="PPK66241.1"/>
    </source>
</evidence>
<comment type="caution">
    <text evidence="2">The sequence shown here is derived from an EMBL/GenBank/DDBJ whole genome shotgun (WGS) entry which is preliminary data.</text>
</comment>
<organism evidence="2 3">
    <name type="scientific">Actinokineospora auranticolor</name>
    <dbReference type="NCBI Taxonomy" id="155976"/>
    <lineage>
        <taxon>Bacteria</taxon>
        <taxon>Bacillati</taxon>
        <taxon>Actinomycetota</taxon>
        <taxon>Actinomycetes</taxon>
        <taxon>Pseudonocardiales</taxon>
        <taxon>Pseudonocardiaceae</taxon>
        <taxon>Actinokineospora</taxon>
    </lineage>
</organism>
<dbReference type="InterPro" id="IPR032724">
    <property type="entry name" value="SCP1.201-like"/>
</dbReference>
<dbReference type="Pfam" id="PF14428">
    <property type="entry name" value="DddA-like"/>
    <property type="match status" value="1"/>
</dbReference>
<feature type="compositionally biased region" description="Basic residues" evidence="1">
    <location>
        <begin position="127"/>
        <end position="138"/>
    </location>
</feature>
<name>A0A2S6GM73_9PSEU</name>